<keyword evidence="3" id="KW-0863">Zinc-finger</keyword>
<keyword evidence="12" id="KW-1185">Reference proteome</keyword>
<evidence type="ECO:0000256" key="7">
    <source>
        <dbReference type="ARBA" id="ARBA00023163"/>
    </source>
</evidence>
<reference evidence="13" key="2">
    <citation type="submission" date="2020-10" db="UniProtKB">
        <authorList>
            <consortium name="WormBaseParasite"/>
        </authorList>
    </citation>
    <scope>IDENTIFICATION</scope>
</reference>
<feature type="domain" description="Nuclear receptor" evidence="11">
    <location>
        <begin position="92"/>
        <end position="163"/>
    </location>
</feature>
<dbReference type="GO" id="GO:0000978">
    <property type="term" value="F:RNA polymerase II cis-regulatory region sequence-specific DNA binding"/>
    <property type="evidence" value="ECO:0007669"/>
    <property type="project" value="TreeGrafter"/>
</dbReference>
<dbReference type="PANTHER" id="PTHR24086:SF15">
    <property type="entry name" value="NUCLEAR HORMONE RECEPTOR FTZ-F1"/>
    <property type="match status" value="1"/>
</dbReference>
<dbReference type="SUPFAM" id="SSF57716">
    <property type="entry name" value="Glucocorticoid receptor-like (DNA-binding domain)"/>
    <property type="match status" value="1"/>
</dbReference>
<evidence type="ECO:0000256" key="3">
    <source>
        <dbReference type="ARBA" id="ARBA00022771"/>
    </source>
</evidence>
<dbReference type="Pfam" id="PF00105">
    <property type="entry name" value="zf-C4"/>
    <property type="match status" value="1"/>
</dbReference>
<evidence type="ECO:0000313" key="12">
    <source>
        <dbReference type="Proteomes" id="UP000492821"/>
    </source>
</evidence>
<comment type="subcellular location">
    <subcellularLocation>
        <location evidence="1">Nucleus</location>
    </subcellularLocation>
</comment>
<evidence type="ECO:0000256" key="5">
    <source>
        <dbReference type="ARBA" id="ARBA00023015"/>
    </source>
</evidence>
<dbReference type="GO" id="GO:0004879">
    <property type="term" value="F:nuclear receptor activity"/>
    <property type="evidence" value="ECO:0007669"/>
    <property type="project" value="InterPro"/>
</dbReference>
<dbReference type="SMART" id="SM00399">
    <property type="entry name" value="ZnF_C4"/>
    <property type="match status" value="1"/>
</dbReference>
<evidence type="ECO:0000313" key="13">
    <source>
        <dbReference type="WBParaSite" id="Pan_g9501.t1"/>
    </source>
</evidence>
<dbReference type="Gene3D" id="3.30.50.10">
    <property type="entry name" value="Erythroid Transcription Factor GATA-1, subunit A"/>
    <property type="match status" value="1"/>
</dbReference>
<dbReference type="PROSITE" id="PS00031">
    <property type="entry name" value="NUCLEAR_REC_DBD_1"/>
    <property type="match status" value="1"/>
</dbReference>
<feature type="compositionally biased region" description="Low complexity" evidence="10">
    <location>
        <begin position="14"/>
        <end position="34"/>
    </location>
</feature>
<evidence type="ECO:0000256" key="2">
    <source>
        <dbReference type="ARBA" id="ARBA00022723"/>
    </source>
</evidence>
<evidence type="ECO:0000256" key="1">
    <source>
        <dbReference type="ARBA" id="ARBA00004123"/>
    </source>
</evidence>
<keyword evidence="9" id="KW-0539">Nucleus</keyword>
<keyword evidence="7" id="KW-0804">Transcription</keyword>
<keyword evidence="4" id="KW-0862">Zinc</keyword>
<dbReference type="InterPro" id="IPR001628">
    <property type="entry name" value="Znf_hrmn_rcpt"/>
</dbReference>
<organism evidence="12 13">
    <name type="scientific">Panagrellus redivivus</name>
    <name type="common">Microworm</name>
    <dbReference type="NCBI Taxonomy" id="6233"/>
    <lineage>
        <taxon>Eukaryota</taxon>
        <taxon>Metazoa</taxon>
        <taxon>Ecdysozoa</taxon>
        <taxon>Nematoda</taxon>
        <taxon>Chromadorea</taxon>
        <taxon>Rhabditida</taxon>
        <taxon>Tylenchina</taxon>
        <taxon>Panagrolaimomorpha</taxon>
        <taxon>Panagrolaimoidea</taxon>
        <taxon>Panagrolaimidae</taxon>
        <taxon>Panagrellus</taxon>
    </lineage>
</organism>
<feature type="region of interest" description="Disordered" evidence="10">
    <location>
        <begin position="1"/>
        <end position="36"/>
    </location>
</feature>
<dbReference type="GO" id="GO:0090575">
    <property type="term" value="C:RNA polymerase II transcription regulator complex"/>
    <property type="evidence" value="ECO:0007669"/>
    <property type="project" value="TreeGrafter"/>
</dbReference>
<accession>A0A7E5A283</accession>
<protein>
    <submittedName>
        <fullName evidence="13">Nuclear receptor domain-containing protein</fullName>
    </submittedName>
</protein>
<dbReference type="PANTHER" id="PTHR24086">
    <property type="entry name" value="NUCLEAR RECEPTOR SUBFAMILY 5 GROUP A"/>
    <property type="match status" value="1"/>
</dbReference>
<dbReference type="WBParaSite" id="Pan_g9501.t1">
    <property type="protein sequence ID" value="Pan_g9501.t1"/>
    <property type="gene ID" value="Pan_g9501"/>
</dbReference>
<dbReference type="PROSITE" id="PS51030">
    <property type="entry name" value="NUCLEAR_REC_DBD_2"/>
    <property type="match status" value="1"/>
</dbReference>
<keyword evidence="5" id="KW-0805">Transcription regulation</keyword>
<dbReference type="InterPro" id="IPR013088">
    <property type="entry name" value="Znf_NHR/GATA"/>
</dbReference>
<proteinExistence type="predicted"/>
<evidence type="ECO:0000256" key="9">
    <source>
        <dbReference type="ARBA" id="ARBA00023242"/>
    </source>
</evidence>
<evidence type="ECO:0000256" key="6">
    <source>
        <dbReference type="ARBA" id="ARBA00023125"/>
    </source>
</evidence>
<dbReference type="GO" id="GO:0009755">
    <property type="term" value="P:hormone-mediated signaling pathway"/>
    <property type="evidence" value="ECO:0007669"/>
    <property type="project" value="TreeGrafter"/>
</dbReference>
<evidence type="ECO:0000259" key="11">
    <source>
        <dbReference type="PROSITE" id="PS51030"/>
    </source>
</evidence>
<dbReference type="InterPro" id="IPR016355">
    <property type="entry name" value="NR5-like"/>
</dbReference>
<name>A0A7E5A283_PANRE</name>
<evidence type="ECO:0000256" key="8">
    <source>
        <dbReference type="ARBA" id="ARBA00023170"/>
    </source>
</evidence>
<keyword evidence="2" id="KW-0479">Metal-binding</keyword>
<dbReference type="GO" id="GO:0008270">
    <property type="term" value="F:zinc ion binding"/>
    <property type="evidence" value="ECO:0007669"/>
    <property type="project" value="UniProtKB-KW"/>
</dbReference>
<dbReference type="FunFam" id="3.30.50.10:FF:000006">
    <property type="entry name" value="Nuclear receptor subfamily 5 group A member"/>
    <property type="match status" value="1"/>
</dbReference>
<sequence>MMYVPHSTEHVGDASSSSSVASTSGSGSTSPSSPTHLRRLSVANTEPMAGSVGSGGHLPTHAIDAGVMVVQSPVGSGSGPNSAAARMQSIESEDCPICEDRVSGYHYGLLTCESCKGFFKRTVQNKKQYQCTADRQCHVDKSNRKRCPHCRFQKCIARGMKVE</sequence>
<keyword evidence="6" id="KW-0238">DNA-binding</keyword>
<dbReference type="AlphaFoldDB" id="A0A7E5A283"/>
<evidence type="ECO:0000256" key="10">
    <source>
        <dbReference type="SAM" id="MobiDB-lite"/>
    </source>
</evidence>
<reference evidence="12" key="1">
    <citation type="journal article" date="2013" name="Genetics">
        <title>The draft genome and transcriptome of Panagrellus redivivus are shaped by the harsh demands of a free-living lifestyle.</title>
        <authorList>
            <person name="Srinivasan J."/>
            <person name="Dillman A.R."/>
            <person name="Macchietto M.G."/>
            <person name="Heikkinen L."/>
            <person name="Lakso M."/>
            <person name="Fracchia K.M."/>
            <person name="Antoshechkin I."/>
            <person name="Mortazavi A."/>
            <person name="Wong G."/>
            <person name="Sternberg P.W."/>
        </authorList>
    </citation>
    <scope>NUCLEOTIDE SEQUENCE [LARGE SCALE GENOMIC DNA]</scope>
    <source>
        <strain evidence="12">MT8872</strain>
    </source>
</reference>
<evidence type="ECO:0000256" key="4">
    <source>
        <dbReference type="ARBA" id="ARBA00022833"/>
    </source>
</evidence>
<dbReference type="Proteomes" id="UP000492821">
    <property type="component" value="Unassembled WGS sequence"/>
</dbReference>
<dbReference type="PRINTS" id="PR00047">
    <property type="entry name" value="STROIDFINGER"/>
</dbReference>
<keyword evidence="8" id="KW-0675">Receptor</keyword>
<dbReference type="GO" id="GO:0009888">
    <property type="term" value="P:tissue development"/>
    <property type="evidence" value="ECO:0007669"/>
    <property type="project" value="TreeGrafter"/>
</dbReference>